<protein>
    <submittedName>
        <fullName evidence="2">Alpha/beta fold hydrolase</fullName>
    </submittedName>
</protein>
<evidence type="ECO:0000259" key="1">
    <source>
        <dbReference type="Pfam" id="PF12697"/>
    </source>
</evidence>
<keyword evidence="3" id="KW-1185">Reference proteome</keyword>
<dbReference type="InterPro" id="IPR000073">
    <property type="entry name" value="AB_hydrolase_1"/>
</dbReference>
<evidence type="ECO:0000313" key="2">
    <source>
        <dbReference type="EMBL" id="MFC4999629.1"/>
    </source>
</evidence>
<dbReference type="Pfam" id="PF12697">
    <property type="entry name" value="Abhydrolase_6"/>
    <property type="match status" value="1"/>
</dbReference>
<feature type="domain" description="AB hydrolase-1" evidence="1">
    <location>
        <begin position="26"/>
        <end position="268"/>
    </location>
</feature>
<dbReference type="Gene3D" id="3.40.50.1820">
    <property type="entry name" value="alpha/beta hydrolase"/>
    <property type="match status" value="1"/>
</dbReference>
<gene>
    <name evidence="2" type="ORF">ACFPIJ_17530</name>
</gene>
<dbReference type="RefSeq" id="WP_380116115.1">
    <property type="nucleotide sequence ID" value="NZ_JBHSIU010000018.1"/>
</dbReference>
<sequence>MTTQVRSPDGTTIAVDVIGSGPPLILVGGAFSYRRWKGFVDLADRLSDTFTVYGYDRRGRGDSGPGPTASGPASVIAEVGDLAAVTGHAGADPLIFGMSSGGVLALRSVAAGVPARGVVVYQPPFVLSAAGPLPPAGFAQHLDRLVAADQRSAAVRWFMTRGMGAPAPVVALMRLAPFWKHLTAVAHTLPADIAVMGDTIEGRPLDRDPWARIEVPVLVLDGGKSSKATGLAADQLADRLPAGQRATLPGQGHNVAMPALERAIRGFAGLLTPS</sequence>
<organism evidence="2 3">
    <name type="scientific">Dactylosporangium cerinum</name>
    <dbReference type="NCBI Taxonomy" id="1434730"/>
    <lineage>
        <taxon>Bacteria</taxon>
        <taxon>Bacillati</taxon>
        <taxon>Actinomycetota</taxon>
        <taxon>Actinomycetes</taxon>
        <taxon>Micromonosporales</taxon>
        <taxon>Micromonosporaceae</taxon>
        <taxon>Dactylosporangium</taxon>
    </lineage>
</organism>
<keyword evidence="2" id="KW-0378">Hydrolase</keyword>
<comment type="caution">
    <text evidence="2">The sequence shown here is derived from an EMBL/GenBank/DDBJ whole genome shotgun (WGS) entry which is preliminary data.</text>
</comment>
<proteinExistence type="predicted"/>
<reference evidence="3" key="1">
    <citation type="journal article" date="2019" name="Int. J. Syst. Evol. Microbiol.">
        <title>The Global Catalogue of Microorganisms (GCM) 10K type strain sequencing project: providing services to taxonomists for standard genome sequencing and annotation.</title>
        <authorList>
            <consortium name="The Broad Institute Genomics Platform"/>
            <consortium name="The Broad Institute Genome Sequencing Center for Infectious Disease"/>
            <person name="Wu L."/>
            <person name="Ma J."/>
        </authorList>
    </citation>
    <scope>NUCLEOTIDE SEQUENCE [LARGE SCALE GENOMIC DNA]</scope>
    <source>
        <strain evidence="3">CGMCC 4.7152</strain>
    </source>
</reference>
<dbReference type="InterPro" id="IPR029058">
    <property type="entry name" value="AB_hydrolase_fold"/>
</dbReference>
<evidence type="ECO:0000313" key="3">
    <source>
        <dbReference type="Proteomes" id="UP001595912"/>
    </source>
</evidence>
<dbReference type="SUPFAM" id="SSF53474">
    <property type="entry name" value="alpha/beta-Hydrolases"/>
    <property type="match status" value="1"/>
</dbReference>
<accession>A0ABV9VU15</accession>
<dbReference type="EMBL" id="JBHSIU010000018">
    <property type="protein sequence ID" value="MFC4999629.1"/>
    <property type="molecule type" value="Genomic_DNA"/>
</dbReference>
<dbReference type="Proteomes" id="UP001595912">
    <property type="component" value="Unassembled WGS sequence"/>
</dbReference>
<dbReference type="InterPro" id="IPR050471">
    <property type="entry name" value="AB_hydrolase"/>
</dbReference>
<dbReference type="PANTHER" id="PTHR43433">
    <property type="entry name" value="HYDROLASE, ALPHA/BETA FOLD FAMILY PROTEIN"/>
    <property type="match status" value="1"/>
</dbReference>
<dbReference type="PANTHER" id="PTHR43433:SF5">
    <property type="entry name" value="AB HYDROLASE-1 DOMAIN-CONTAINING PROTEIN"/>
    <property type="match status" value="1"/>
</dbReference>
<dbReference type="GO" id="GO:0016787">
    <property type="term" value="F:hydrolase activity"/>
    <property type="evidence" value="ECO:0007669"/>
    <property type="project" value="UniProtKB-KW"/>
</dbReference>
<name>A0ABV9VU15_9ACTN</name>